<reference evidence="1" key="1">
    <citation type="journal article" date="2021" name="Proc. Natl. Acad. Sci. U.S.A.">
        <title>A Catalog of Tens of Thousands of Viruses from Human Metagenomes Reveals Hidden Associations with Chronic Diseases.</title>
        <authorList>
            <person name="Tisza M.J."/>
            <person name="Buck C.B."/>
        </authorList>
    </citation>
    <scope>NUCLEOTIDE SEQUENCE</scope>
    <source>
        <strain evidence="1">CtWb16</strain>
    </source>
</reference>
<evidence type="ECO:0000313" key="1">
    <source>
        <dbReference type="EMBL" id="DAF56669.1"/>
    </source>
</evidence>
<accession>A0A8S5T002</accession>
<keyword evidence="1" id="KW-0675">Receptor</keyword>
<name>A0A8S5T002_9CAUD</name>
<dbReference type="EMBL" id="BK032721">
    <property type="protein sequence ID" value="DAF56669.1"/>
    <property type="molecule type" value="Genomic_DNA"/>
</dbReference>
<sequence length="113" mass="13070">MTDISKIDMDRINGLIDKLNSMKYVVETWNEGTEWYRIWSDGWIEQGGFISAKTSNTITFIKPFKNTDYLPIFTPYANMGSHIVYVKTKENTNISIYNGDSKEIAISWYACGY</sequence>
<proteinExistence type="predicted"/>
<organism evidence="1">
    <name type="scientific">Myoviridae sp. ctWb16</name>
    <dbReference type="NCBI Taxonomy" id="2827690"/>
    <lineage>
        <taxon>Viruses</taxon>
        <taxon>Duplodnaviria</taxon>
        <taxon>Heunggongvirae</taxon>
        <taxon>Uroviricota</taxon>
        <taxon>Caudoviricetes</taxon>
    </lineage>
</organism>
<protein>
    <submittedName>
        <fullName evidence="1">Tail fiber protein fold, Tail fiber, receptor</fullName>
    </submittedName>
</protein>